<evidence type="ECO:0000256" key="2">
    <source>
        <dbReference type="ARBA" id="ARBA00012980"/>
    </source>
</evidence>
<evidence type="ECO:0000256" key="4">
    <source>
        <dbReference type="ARBA" id="ARBA00022679"/>
    </source>
</evidence>
<dbReference type="InterPro" id="IPR018094">
    <property type="entry name" value="Thymidylate_kinase"/>
</dbReference>
<comment type="similarity">
    <text evidence="1 10">Belongs to the thymidylate kinase family.</text>
</comment>
<dbReference type="InterPro" id="IPR027417">
    <property type="entry name" value="P-loop_NTPase"/>
</dbReference>
<protein>
    <recommendedName>
        <fullName evidence="3 10">Thymidylate kinase</fullName>
        <ecNumber evidence="2 10">2.7.4.9</ecNumber>
    </recommendedName>
    <alternativeName>
        <fullName evidence="10">dTMP kinase</fullName>
    </alternativeName>
</protein>
<sequence length="228" mass="25728">MGILIAVDGVDASGKQTHTELLYQTLAGHGVKAKLLSFPAYGSPSAELVKLYLSGAFGGNAEDVNAYAASTFFAADRFATYRMDWKADYENGTVLIADRYVSSNMIHQAGKIENLQEKDRFLDWVSDLEFQIYGIPKPDLTIFLDMPVRFGRQLMAQRENKFDGTMQKDIHERDCGYLERSYQNACYVAEKYNWTRIPCVEGERIRSIAEIQKDILCVVEPILKKGSV</sequence>
<accession>A0A9D1S708</accession>
<reference evidence="12" key="2">
    <citation type="journal article" date="2021" name="PeerJ">
        <title>Extensive microbial diversity within the chicken gut microbiome revealed by metagenomics and culture.</title>
        <authorList>
            <person name="Gilroy R."/>
            <person name="Ravi A."/>
            <person name="Getino M."/>
            <person name="Pursley I."/>
            <person name="Horton D.L."/>
            <person name="Alikhan N.F."/>
            <person name="Baker D."/>
            <person name="Gharbi K."/>
            <person name="Hall N."/>
            <person name="Watson M."/>
            <person name="Adriaenssens E.M."/>
            <person name="Foster-Nyarko E."/>
            <person name="Jarju S."/>
            <person name="Secka A."/>
            <person name="Antonio M."/>
            <person name="Oren A."/>
            <person name="Chaudhuri R.R."/>
            <person name="La Ragione R."/>
            <person name="Hildebrand F."/>
            <person name="Pallen M.J."/>
        </authorList>
    </citation>
    <scope>NUCLEOTIDE SEQUENCE</scope>
    <source>
        <strain evidence="12">ChiSjej4B22-9803</strain>
    </source>
</reference>
<comment type="catalytic activity">
    <reaction evidence="9 10">
        <text>dTMP + ATP = dTDP + ADP</text>
        <dbReference type="Rhea" id="RHEA:13517"/>
        <dbReference type="ChEBI" id="CHEBI:30616"/>
        <dbReference type="ChEBI" id="CHEBI:58369"/>
        <dbReference type="ChEBI" id="CHEBI:63528"/>
        <dbReference type="ChEBI" id="CHEBI:456216"/>
        <dbReference type="EC" id="2.7.4.9"/>
    </reaction>
</comment>
<dbReference type="GO" id="GO:0006233">
    <property type="term" value="P:dTDP biosynthetic process"/>
    <property type="evidence" value="ECO:0007669"/>
    <property type="project" value="InterPro"/>
</dbReference>
<organism evidence="12 13">
    <name type="scientific">Candidatus Avimonoglobus intestinipullorum</name>
    <dbReference type="NCBI Taxonomy" id="2840699"/>
    <lineage>
        <taxon>Bacteria</taxon>
        <taxon>Bacillati</taxon>
        <taxon>Bacillota</taxon>
        <taxon>Clostridia</taxon>
        <taxon>Eubacteriales</taxon>
        <taxon>Candidatus Avimonoglobus</taxon>
    </lineage>
</organism>
<keyword evidence="7 10" id="KW-0418">Kinase</keyword>
<dbReference type="Pfam" id="PF02223">
    <property type="entry name" value="Thymidylate_kin"/>
    <property type="match status" value="1"/>
</dbReference>
<evidence type="ECO:0000256" key="7">
    <source>
        <dbReference type="ARBA" id="ARBA00022777"/>
    </source>
</evidence>
<evidence type="ECO:0000256" key="1">
    <source>
        <dbReference type="ARBA" id="ARBA00009776"/>
    </source>
</evidence>
<dbReference type="FunFam" id="3.40.50.300:FF:002288">
    <property type="entry name" value="Probable thymidylate kinase"/>
    <property type="match status" value="1"/>
</dbReference>
<evidence type="ECO:0000256" key="8">
    <source>
        <dbReference type="ARBA" id="ARBA00022840"/>
    </source>
</evidence>
<dbReference type="AlphaFoldDB" id="A0A9D1S708"/>
<dbReference type="InterPro" id="IPR039430">
    <property type="entry name" value="Thymidylate_kin-like_dom"/>
</dbReference>
<reference evidence="12" key="1">
    <citation type="submission" date="2020-10" db="EMBL/GenBank/DDBJ databases">
        <authorList>
            <person name="Gilroy R."/>
        </authorList>
    </citation>
    <scope>NUCLEOTIDE SEQUENCE</scope>
    <source>
        <strain evidence="12">ChiSjej4B22-9803</strain>
    </source>
</reference>
<comment type="caution">
    <text evidence="10">Lacks conserved residue(s) required for the propagation of feature annotation.</text>
</comment>
<dbReference type="Gene3D" id="3.40.50.300">
    <property type="entry name" value="P-loop containing nucleotide triphosphate hydrolases"/>
    <property type="match status" value="1"/>
</dbReference>
<evidence type="ECO:0000313" key="12">
    <source>
        <dbReference type="EMBL" id="HIU48877.1"/>
    </source>
</evidence>
<dbReference type="Proteomes" id="UP000824111">
    <property type="component" value="Unassembled WGS sequence"/>
</dbReference>
<comment type="caution">
    <text evidence="12">The sequence shown here is derived from an EMBL/GenBank/DDBJ whole genome shotgun (WGS) entry which is preliminary data.</text>
</comment>
<evidence type="ECO:0000313" key="13">
    <source>
        <dbReference type="Proteomes" id="UP000824111"/>
    </source>
</evidence>
<keyword evidence="8 10" id="KW-0067">ATP-binding</keyword>
<feature type="domain" description="Thymidylate kinase-like" evidence="11">
    <location>
        <begin position="7"/>
        <end position="181"/>
    </location>
</feature>
<evidence type="ECO:0000256" key="9">
    <source>
        <dbReference type="ARBA" id="ARBA00048743"/>
    </source>
</evidence>
<dbReference type="EMBL" id="DVND01000152">
    <property type="protein sequence ID" value="HIU48877.1"/>
    <property type="molecule type" value="Genomic_DNA"/>
</dbReference>
<evidence type="ECO:0000256" key="6">
    <source>
        <dbReference type="ARBA" id="ARBA00022741"/>
    </source>
</evidence>
<dbReference type="PANTHER" id="PTHR10344">
    <property type="entry name" value="THYMIDYLATE KINASE"/>
    <property type="match status" value="1"/>
</dbReference>
<keyword evidence="4 10" id="KW-0808">Transferase</keyword>
<dbReference type="EC" id="2.7.4.9" evidence="2 10"/>
<name>A0A9D1S708_9FIRM</name>
<evidence type="ECO:0000256" key="10">
    <source>
        <dbReference type="HAMAP-Rule" id="MF_00165"/>
    </source>
</evidence>
<proteinExistence type="inferred from homology"/>
<dbReference type="GO" id="GO:0005524">
    <property type="term" value="F:ATP binding"/>
    <property type="evidence" value="ECO:0007669"/>
    <property type="project" value="UniProtKB-UniRule"/>
</dbReference>
<evidence type="ECO:0000256" key="3">
    <source>
        <dbReference type="ARBA" id="ARBA00017144"/>
    </source>
</evidence>
<evidence type="ECO:0000259" key="11">
    <source>
        <dbReference type="Pfam" id="PF02223"/>
    </source>
</evidence>
<gene>
    <name evidence="10" type="primary">tmk</name>
    <name evidence="12" type="ORF">IAB04_05890</name>
</gene>
<keyword evidence="5 10" id="KW-0545">Nucleotide biosynthesis</keyword>
<dbReference type="PANTHER" id="PTHR10344:SF4">
    <property type="entry name" value="UMP-CMP KINASE 2, MITOCHONDRIAL"/>
    <property type="match status" value="1"/>
</dbReference>
<dbReference type="GO" id="GO:0006235">
    <property type="term" value="P:dTTP biosynthetic process"/>
    <property type="evidence" value="ECO:0007669"/>
    <property type="project" value="UniProtKB-UniRule"/>
</dbReference>
<evidence type="ECO:0000256" key="5">
    <source>
        <dbReference type="ARBA" id="ARBA00022727"/>
    </source>
</evidence>
<dbReference type="GO" id="GO:0006227">
    <property type="term" value="P:dUDP biosynthetic process"/>
    <property type="evidence" value="ECO:0007669"/>
    <property type="project" value="TreeGrafter"/>
</dbReference>
<dbReference type="GO" id="GO:0005829">
    <property type="term" value="C:cytosol"/>
    <property type="evidence" value="ECO:0007669"/>
    <property type="project" value="TreeGrafter"/>
</dbReference>
<dbReference type="SUPFAM" id="SSF52540">
    <property type="entry name" value="P-loop containing nucleoside triphosphate hydrolases"/>
    <property type="match status" value="1"/>
</dbReference>
<keyword evidence="6 10" id="KW-0547">Nucleotide-binding</keyword>
<dbReference type="GO" id="GO:0004798">
    <property type="term" value="F:dTMP kinase activity"/>
    <property type="evidence" value="ECO:0007669"/>
    <property type="project" value="UniProtKB-UniRule"/>
</dbReference>
<comment type="function">
    <text evidence="10">Phosphorylation of dTMP to form dTDP in both de novo and salvage pathways of dTTP synthesis.</text>
</comment>
<dbReference type="HAMAP" id="MF_00165">
    <property type="entry name" value="Thymidylate_kinase"/>
    <property type="match status" value="1"/>
</dbReference>